<feature type="region of interest" description="Disordered" evidence="1">
    <location>
        <begin position="1"/>
        <end position="24"/>
    </location>
</feature>
<evidence type="ECO:0000313" key="2">
    <source>
        <dbReference type="EMBL" id="AHX00965.1"/>
    </source>
</evidence>
<sequence length="278" mass="30716">MKSNKDNRKSNKSGLRQNNSQQLPQTAITVYNMPGQNRVFLPTVPRTPDDDNSIENGSTVSEVGFSETVRLKCLGHSIAAYNLRSRRKGRSLPMYVRGGCSMGETFSQMIPTIVSLPTVNNTITIDPVLPRRMLDFVTASSGYEFIRAQVVWVVHIPSPLGTALVLRAWAPELDATTETRGVRWKPQSNTAIAFKMDWSSDIPFVRNTQTLTAVRDGQSGLSLKIQCVEDNSTDAVNTPLTATVWCCVYNVTMSGQRNFTESDRGALLALNFKPQATP</sequence>
<proteinExistence type="predicted"/>
<dbReference type="EMBL" id="KJ186789">
    <property type="protein sequence ID" value="AHX00965.1"/>
    <property type="molecule type" value="Genomic_RNA"/>
</dbReference>
<protein>
    <submittedName>
        <fullName evidence="2">ORF4 protein</fullName>
    </submittedName>
</protein>
<evidence type="ECO:0000256" key="1">
    <source>
        <dbReference type="SAM" id="MobiDB-lite"/>
    </source>
</evidence>
<accession>A0A023NH59</accession>
<reference evidence="2" key="1">
    <citation type="submission" date="2014-01" db="EMBL/GenBank/DDBJ databases">
        <title>Simultaneous and persistent infections of picornaviruses in the Lepidoptera Spodoptera exigua.</title>
        <authorList>
            <person name="Jakubowska A.K."/>
            <person name="D'Angiolo M."/>
            <person name="Millan-Leiva A."/>
            <person name="Blanca J.M."/>
            <person name="Herrero S."/>
        </authorList>
    </citation>
    <scope>NUCLEOTIDE SEQUENCE</scope>
</reference>
<organism evidence="2">
    <name type="scientific">Spodoptera exigua virus AKJ-2014</name>
    <dbReference type="NCBI Taxonomy" id="1453322"/>
    <lineage>
        <taxon>Viruses</taxon>
        <taxon>Riboviria</taxon>
        <taxon>Orthornavirae</taxon>
        <taxon>Pisuviricota</taxon>
        <taxon>Pisoniviricetes</taxon>
        <taxon>Picornavirales</taxon>
        <taxon>Picornaviridae</taxon>
    </lineage>
</organism>
<feature type="compositionally biased region" description="Polar residues" evidence="1">
    <location>
        <begin position="14"/>
        <end position="24"/>
    </location>
</feature>
<name>A0A023NH59_9PICO</name>